<dbReference type="Proteomes" id="UP000690515">
    <property type="component" value="Unassembled WGS sequence"/>
</dbReference>
<gene>
    <name evidence="2" type="ORF">KCG35_17460</name>
</gene>
<sequence length="81" mass="8672">MSGSHNVYQAPSSDLETVVPMSEEGELASRWSRLGASLIDAFILNIISMPVLYAVGYFDGALSGQQPSFTSQAMAMLLSLD</sequence>
<proteinExistence type="predicted"/>
<accession>A0ABS5ZG62</accession>
<keyword evidence="3" id="KW-1185">Reference proteome</keyword>
<dbReference type="EMBL" id="JAGSOY010000051">
    <property type="protein sequence ID" value="MBU2712858.1"/>
    <property type="molecule type" value="Genomic_DNA"/>
</dbReference>
<evidence type="ECO:0000313" key="3">
    <source>
        <dbReference type="Proteomes" id="UP000690515"/>
    </source>
</evidence>
<keyword evidence="1" id="KW-1133">Transmembrane helix</keyword>
<comment type="caution">
    <text evidence="2">The sequence shown here is derived from an EMBL/GenBank/DDBJ whole genome shotgun (WGS) entry which is preliminary data.</text>
</comment>
<reference evidence="2 3" key="1">
    <citation type="submission" date="2021-04" db="EMBL/GenBank/DDBJ databases">
        <authorList>
            <person name="Pira H."/>
            <person name="Risdian C."/>
            <person name="Wink J."/>
        </authorList>
    </citation>
    <scope>NUCLEOTIDE SEQUENCE [LARGE SCALE GENOMIC DNA]</scope>
    <source>
        <strain evidence="2 3">WH53</strain>
    </source>
</reference>
<dbReference type="RefSeq" id="WP_215821081.1">
    <property type="nucleotide sequence ID" value="NZ_JAGSOY010000051.1"/>
</dbReference>
<organism evidence="2 3">
    <name type="scientific">Zooshikella harenae</name>
    <dbReference type="NCBI Taxonomy" id="2827238"/>
    <lineage>
        <taxon>Bacteria</taxon>
        <taxon>Pseudomonadati</taxon>
        <taxon>Pseudomonadota</taxon>
        <taxon>Gammaproteobacteria</taxon>
        <taxon>Oceanospirillales</taxon>
        <taxon>Zooshikellaceae</taxon>
        <taxon>Zooshikella</taxon>
    </lineage>
</organism>
<keyword evidence="1" id="KW-0472">Membrane</keyword>
<feature type="non-terminal residue" evidence="2">
    <location>
        <position position="81"/>
    </location>
</feature>
<keyword evidence="1" id="KW-0812">Transmembrane</keyword>
<evidence type="ECO:0000313" key="2">
    <source>
        <dbReference type="EMBL" id="MBU2712858.1"/>
    </source>
</evidence>
<name>A0ABS5ZG62_9GAMM</name>
<protein>
    <submittedName>
        <fullName evidence="2">RDD family protein</fullName>
    </submittedName>
</protein>
<evidence type="ECO:0000256" key="1">
    <source>
        <dbReference type="SAM" id="Phobius"/>
    </source>
</evidence>
<feature type="transmembrane region" description="Helical" evidence="1">
    <location>
        <begin position="38"/>
        <end position="58"/>
    </location>
</feature>